<name>A0A3B1D9N5_9ZZZZ</name>
<organism evidence="2">
    <name type="scientific">hydrothermal vent metagenome</name>
    <dbReference type="NCBI Taxonomy" id="652676"/>
    <lineage>
        <taxon>unclassified sequences</taxon>
        <taxon>metagenomes</taxon>
        <taxon>ecological metagenomes</taxon>
    </lineage>
</organism>
<dbReference type="EMBL" id="UOGH01000271">
    <property type="protein sequence ID" value="VAX32834.1"/>
    <property type="molecule type" value="Genomic_DNA"/>
</dbReference>
<protein>
    <recommendedName>
        <fullName evidence="3">RelB/StbD replicon stabilization protein (Antitoxin to RelE/StbE)</fullName>
    </recommendedName>
</protein>
<feature type="coiled-coil region" evidence="1">
    <location>
        <begin position="28"/>
        <end position="62"/>
    </location>
</feature>
<sequence>MITIKPKILEKDGKKEFVVLTYEDFVKIQEELEDYEDLKVLREAKQEEANASTVDLKEAKKELGLE</sequence>
<evidence type="ECO:0000256" key="1">
    <source>
        <dbReference type="SAM" id="Coils"/>
    </source>
</evidence>
<proteinExistence type="predicted"/>
<reference evidence="2" key="1">
    <citation type="submission" date="2018-06" db="EMBL/GenBank/DDBJ databases">
        <authorList>
            <person name="Zhirakovskaya E."/>
        </authorList>
    </citation>
    <scope>NUCLEOTIDE SEQUENCE</scope>
</reference>
<evidence type="ECO:0000313" key="2">
    <source>
        <dbReference type="EMBL" id="VAX32834.1"/>
    </source>
</evidence>
<keyword evidence="1" id="KW-0175">Coiled coil</keyword>
<dbReference type="AlphaFoldDB" id="A0A3B1D9N5"/>
<accession>A0A3B1D9N5</accession>
<gene>
    <name evidence="2" type="ORF">MNBD_NITROSPIRAE02-117</name>
</gene>
<evidence type="ECO:0008006" key="3">
    <source>
        <dbReference type="Google" id="ProtNLM"/>
    </source>
</evidence>